<protein>
    <recommendedName>
        <fullName evidence="3">Cellobiose dehydrogenase-like cytochrome domain-containing protein</fullName>
    </recommendedName>
</protein>
<feature type="signal peptide" evidence="2">
    <location>
        <begin position="1"/>
        <end position="19"/>
    </location>
</feature>
<dbReference type="Gene3D" id="2.60.40.1210">
    <property type="entry name" value="Cellobiose dehydrogenase, cytochrome domain"/>
    <property type="match status" value="1"/>
</dbReference>
<keyword evidence="2" id="KW-0732">Signal</keyword>
<name>A0AAD9MF48_9PEZI</name>
<gene>
    <name evidence="4" type="ORF">P8C59_008376</name>
</gene>
<dbReference type="AlphaFoldDB" id="A0AAD9MF48"/>
<dbReference type="InterPro" id="IPR015920">
    <property type="entry name" value="Cellobiose_DH-like_cyt"/>
</dbReference>
<dbReference type="Pfam" id="PF16010">
    <property type="entry name" value="CDH-cyt"/>
    <property type="match status" value="1"/>
</dbReference>
<reference evidence="4" key="1">
    <citation type="journal article" date="2023" name="Mol. Plant Microbe Interact.">
        <title>Elucidating the Obligate Nature and Biological Capacity of an Invasive Fungal Corn Pathogen.</title>
        <authorList>
            <person name="MacCready J.S."/>
            <person name="Roggenkamp E.M."/>
            <person name="Gdanetz K."/>
            <person name="Chilvers M.I."/>
        </authorList>
    </citation>
    <scope>NUCLEOTIDE SEQUENCE</scope>
    <source>
        <strain evidence="4">PM02</strain>
    </source>
</reference>
<feature type="chain" id="PRO_5041945474" description="Cellobiose dehydrogenase-like cytochrome domain-containing protein" evidence="2">
    <location>
        <begin position="20"/>
        <end position="348"/>
    </location>
</feature>
<evidence type="ECO:0000256" key="1">
    <source>
        <dbReference type="SAM" id="MobiDB-lite"/>
    </source>
</evidence>
<proteinExistence type="predicted"/>
<comment type="caution">
    <text evidence="4">The sequence shown here is derived from an EMBL/GenBank/DDBJ whole genome shotgun (WGS) entry which is preliminary data.</text>
</comment>
<organism evidence="4 5">
    <name type="scientific">Phyllachora maydis</name>
    <dbReference type="NCBI Taxonomy" id="1825666"/>
    <lineage>
        <taxon>Eukaryota</taxon>
        <taxon>Fungi</taxon>
        <taxon>Dikarya</taxon>
        <taxon>Ascomycota</taxon>
        <taxon>Pezizomycotina</taxon>
        <taxon>Sordariomycetes</taxon>
        <taxon>Sordariomycetidae</taxon>
        <taxon>Phyllachorales</taxon>
        <taxon>Phyllachoraceae</taxon>
        <taxon>Phyllachora</taxon>
    </lineage>
</organism>
<evidence type="ECO:0000313" key="5">
    <source>
        <dbReference type="Proteomes" id="UP001217918"/>
    </source>
</evidence>
<accession>A0AAD9MF48</accession>
<feature type="region of interest" description="Disordered" evidence="1">
    <location>
        <begin position="223"/>
        <end position="265"/>
    </location>
</feature>
<dbReference type="InterPro" id="IPR053208">
    <property type="entry name" value="GMC_Oxidoreductase_CD"/>
</dbReference>
<dbReference type="CDD" id="cd09630">
    <property type="entry name" value="CDH_like_cytochrome"/>
    <property type="match status" value="1"/>
</dbReference>
<sequence>MRLTTSLLTVTLFARAGSAQIPAAKYTDTATGIDFAGYAALGLGVGIALPRAPSAAADAIVQLTSANLTAGGWVGLVLGPTMAGPLQLVAWPHAGDVVLSPRVSAGYAASNPYAGAAKIALAPIAAGTSAGNATHPFTATFLCRGCLDAVVGAGFIAAAAASTASLGYAMSTTKLADPANADGPLNDHTSSDAPYGAALLTLADAESDKFAEWAAMADVPAAPATNSASTSTSTSTSTPSPSSTTTLAKLASTTPPPAASPLFVSAGPLTSASATTSNTPDPPAADVASTASVLSSALSSASSVAAAGSASASAPSSAAKSSSPGDDDPCRCVCVAGATYTCTCTCDV</sequence>
<feature type="domain" description="Cellobiose dehydrogenase-like cytochrome" evidence="3">
    <location>
        <begin position="26"/>
        <end position="211"/>
    </location>
</feature>
<dbReference type="Proteomes" id="UP001217918">
    <property type="component" value="Unassembled WGS sequence"/>
</dbReference>
<feature type="compositionally biased region" description="Low complexity" evidence="1">
    <location>
        <begin position="223"/>
        <end position="253"/>
    </location>
</feature>
<evidence type="ECO:0000256" key="2">
    <source>
        <dbReference type="SAM" id="SignalP"/>
    </source>
</evidence>
<dbReference type="PANTHER" id="PTHR47190:SF1">
    <property type="entry name" value="GLUCOSE-METHANOL-CHOLINE OXIDOREDUCTASE N-TERMINAL DOMAIN-CONTAINING PROTEIN"/>
    <property type="match status" value="1"/>
</dbReference>
<dbReference type="SUPFAM" id="SSF49344">
    <property type="entry name" value="CBD9-like"/>
    <property type="match status" value="1"/>
</dbReference>
<dbReference type="PANTHER" id="PTHR47190">
    <property type="entry name" value="DEHYDROGENASE, PUTATIVE-RELATED"/>
    <property type="match status" value="1"/>
</dbReference>
<dbReference type="EMBL" id="JAQQPM010000007">
    <property type="protein sequence ID" value="KAK2074147.1"/>
    <property type="molecule type" value="Genomic_DNA"/>
</dbReference>
<evidence type="ECO:0000313" key="4">
    <source>
        <dbReference type="EMBL" id="KAK2074147.1"/>
    </source>
</evidence>
<keyword evidence="5" id="KW-1185">Reference proteome</keyword>
<evidence type="ECO:0000259" key="3">
    <source>
        <dbReference type="Pfam" id="PF16010"/>
    </source>
</evidence>